<organism evidence="2">
    <name type="scientific">marine sediment metagenome</name>
    <dbReference type="NCBI Taxonomy" id="412755"/>
    <lineage>
        <taxon>unclassified sequences</taxon>
        <taxon>metagenomes</taxon>
        <taxon>ecological metagenomes</taxon>
    </lineage>
</organism>
<dbReference type="AlphaFoldDB" id="A0A0F8WM18"/>
<feature type="transmembrane region" description="Helical" evidence="1">
    <location>
        <begin position="32"/>
        <end position="52"/>
    </location>
</feature>
<dbReference type="EMBL" id="LAZR01068622">
    <property type="protein sequence ID" value="KKK49295.1"/>
    <property type="molecule type" value="Genomic_DNA"/>
</dbReference>
<feature type="transmembrane region" description="Helical" evidence="1">
    <location>
        <begin position="5"/>
        <end position="26"/>
    </location>
</feature>
<keyword evidence="1" id="KW-1133">Transmembrane helix</keyword>
<accession>A0A0F8WM18</accession>
<reference evidence="2" key="1">
    <citation type="journal article" date="2015" name="Nature">
        <title>Complex archaea that bridge the gap between prokaryotes and eukaryotes.</title>
        <authorList>
            <person name="Spang A."/>
            <person name="Saw J.H."/>
            <person name="Jorgensen S.L."/>
            <person name="Zaremba-Niedzwiedzka K."/>
            <person name="Martijn J."/>
            <person name="Lind A.E."/>
            <person name="van Eijk R."/>
            <person name="Schleper C."/>
            <person name="Guy L."/>
            <person name="Ettema T.J."/>
        </authorList>
    </citation>
    <scope>NUCLEOTIDE SEQUENCE</scope>
</reference>
<name>A0A0F8WM18_9ZZZZ</name>
<sequence>MIKIIFRLILVCIIVFLVGGIIGIIIDNILLRFVFATLAALILYISSFRFIFGIKKHD</sequence>
<comment type="caution">
    <text evidence="2">The sequence shown here is derived from an EMBL/GenBank/DDBJ whole genome shotgun (WGS) entry which is preliminary data.</text>
</comment>
<evidence type="ECO:0000313" key="2">
    <source>
        <dbReference type="EMBL" id="KKK49295.1"/>
    </source>
</evidence>
<keyword evidence="1" id="KW-0472">Membrane</keyword>
<evidence type="ECO:0000256" key="1">
    <source>
        <dbReference type="SAM" id="Phobius"/>
    </source>
</evidence>
<gene>
    <name evidence="2" type="ORF">LCGC14_3136520</name>
</gene>
<proteinExistence type="predicted"/>
<protein>
    <submittedName>
        <fullName evidence="2">Uncharacterized protein</fullName>
    </submittedName>
</protein>
<keyword evidence="1" id="KW-0812">Transmembrane</keyword>